<reference evidence="1 2" key="1">
    <citation type="journal article" date="2016" name="Nat. Commun.">
        <title>Ectomycorrhizal ecology is imprinted in the genome of the dominant symbiotic fungus Cenococcum geophilum.</title>
        <authorList>
            <consortium name="DOE Joint Genome Institute"/>
            <person name="Peter M."/>
            <person name="Kohler A."/>
            <person name="Ohm R.A."/>
            <person name="Kuo A."/>
            <person name="Krutzmann J."/>
            <person name="Morin E."/>
            <person name="Arend M."/>
            <person name="Barry K.W."/>
            <person name="Binder M."/>
            <person name="Choi C."/>
            <person name="Clum A."/>
            <person name="Copeland A."/>
            <person name="Grisel N."/>
            <person name="Haridas S."/>
            <person name="Kipfer T."/>
            <person name="LaButti K."/>
            <person name="Lindquist E."/>
            <person name="Lipzen A."/>
            <person name="Maire R."/>
            <person name="Meier B."/>
            <person name="Mihaltcheva S."/>
            <person name="Molinier V."/>
            <person name="Murat C."/>
            <person name="Poggeler S."/>
            <person name="Quandt C.A."/>
            <person name="Sperisen C."/>
            <person name="Tritt A."/>
            <person name="Tisserant E."/>
            <person name="Crous P.W."/>
            <person name="Henrissat B."/>
            <person name="Nehls U."/>
            <person name="Egli S."/>
            <person name="Spatafora J.W."/>
            <person name="Grigoriev I.V."/>
            <person name="Martin F.M."/>
        </authorList>
    </citation>
    <scope>NUCLEOTIDE SEQUENCE [LARGE SCALE GENOMIC DNA]</scope>
    <source>
        <strain evidence="1 2">CBS 207.34</strain>
    </source>
</reference>
<dbReference type="Proteomes" id="UP000250140">
    <property type="component" value="Unassembled WGS sequence"/>
</dbReference>
<evidence type="ECO:0000313" key="2">
    <source>
        <dbReference type="Proteomes" id="UP000250140"/>
    </source>
</evidence>
<accession>A0A8E2F0H7</accession>
<evidence type="ECO:0000313" key="1">
    <source>
        <dbReference type="EMBL" id="OCL08070.1"/>
    </source>
</evidence>
<gene>
    <name evidence="1" type="ORF">AOQ84DRAFT_222250</name>
</gene>
<dbReference type="AlphaFoldDB" id="A0A8E2F0H7"/>
<dbReference type="EMBL" id="KV749719">
    <property type="protein sequence ID" value="OCL08070.1"/>
    <property type="molecule type" value="Genomic_DNA"/>
</dbReference>
<keyword evidence="2" id="KW-1185">Reference proteome</keyword>
<name>A0A8E2F0H7_9PEZI</name>
<organism evidence="1 2">
    <name type="scientific">Glonium stellatum</name>
    <dbReference type="NCBI Taxonomy" id="574774"/>
    <lineage>
        <taxon>Eukaryota</taxon>
        <taxon>Fungi</taxon>
        <taxon>Dikarya</taxon>
        <taxon>Ascomycota</taxon>
        <taxon>Pezizomycotina</taxon>
        <taxon>Dothideomycetes</taxon>
        <taxon>Pleosporomycetidae</taxon>
        <taxon>Gloniales</taxon>
        <taxon>Gloniaceae</taxon>
        <taxon>Glonium</taxon>
    </lineage>
</organism>
<proteinExistence type="predicted"/>
<protein>
    <submittedName>
        <fullName evidence="1">Uncharacterized protein</fullName>
    </submittedName>
</protein>
<sequence>MTTARKPPNKTRAFSEFHLEAGKVGRTSLEDSDFDIMEAVLSVVVLHMLDGVGESASVPAVAFSCPGRLLAGLPRRLYAGWEGSASFTINQPLLCSTSAAVNTLLFWVKRPSLPIGVDSREIVASEGPHAVSGTMSLDRSVLDVLESDCAMGNAKSVCSAVVWRPAAWDVEGD</sequence>